<dbReference type="InterPro" id="IPR023401">
    <property type="entry name" value="ODC_N"/>
</dbReference>
<reference evidence="1" key="1">
    <citation type="submission" date="2023-05" db="EMBL/GenBank/DDBJ databases">
        <title>Comparative genomics of Bacillaceae isolates and their secondary metabolite potential.</title>
        <authorList>
            <person name="Song L."/>
            <person name="Nielsen L.J."/>
            <person name="Mohite O."/>
            <person name="Xu X."/>
            <person name="Weber T."/>
            <person name="Kovacs A.T."/>
        </authorList>
    </citation>
    <scope>NUCLEOTIDE SEQUENCE</scope>
    <source>
        <strain evidence="1">B2_4</strain>
    </source>
</reference>
<dbReference type="GO" id="GO:0005737">
    <property type="term" value="C:cytoplasm"/>
    <property type="evidence" value="ECO:0007669"/>
    <property type="project" value="TreeGrafter"/>
</dbReference>
<dbReference type="KEGG" id="pwn:QNH46_21120"/>
<dbReference type="Pfam" id="PF02423">
    <property type="entry name" value="OCD_Mu_crystall"/>
    <property type="match status" value="1"/>
</dbReference>
<dbReference type="InterPro" id="IPR036291">
    <property type="entry name" value="NAD(P)-bd_dom_sf"/>
</dbReference>
<dbReference type="PANTHER" id="PTHR13812:SF19">
    <property type="entry name" value="KETIMINE REDUCTASE MU-CRYSTALLIN"/>
    <property type="match status" value="1"/>
</dbReference>
<dbReference type="EMBL" id="CP126084">
    <property type="protein sequence ID" value="WHX48541.1"/>
    <property type="molecule type" value="Genomic_DNA"/>
</dbReference>
<dbReference type="Gene3D" id="3.40.50.720">
    <property type="entry name" value="NAD(P)-binding Rossmann-like Domain"/>
    <property type="match status" value="1"/>
</dbReference>
<dbReference type="RefSeq" id="WP_283925910.1">
    <property type="nucleotide sequence ID" value="NZ_CP126084.1"/>
</dbReference>
<proteinExistence type="predicted"/>
<evidence type="ECO:0000313" key="1">
    <source>
        <dbReference type="EMBL" id="WHX48541.1"/>
    </source>
</evidence>
<dbReference type="PANTHER" id="PTHR13812">
    <property type="entry name" value="KETIMINE REDUCTASE MU-CRYSTALLIN"/>
    <property type="match status" value="1"/>
</dbReference>
<dbReference type="SUPFAM" id="SSF51735">
    <property type="entry name" value="NAD(P)-binding Rossmann-fold domains"/>
    <property type="match status" value="1"/>
</dbReference>
<dbReference type="Gene3D" id="3.30.1780.10">
    <property type="entry name" value="ornithine cyclodeaminase, domain 1"/>
    <property type="match status" value="1"/>
</dbReference>
<evidence type="ECO:0000313" key="2">
    <source>
        <dbReference type="Proteomes" id="UP001177943"/>
    </source>
</evidence>
<organism evidence="1 2">
    <name type="scientific">Paenibacillus woosongensis</name>
    <dbReference type="NCBI Taxonomy" id="307580"/>
    <lineage>
        <taxon>Bacteria</taxon>
        <taxon>Bacillati</taxon>
        <taxon>Bacillota</taxon>
        <taxon>Bacilli</taxon>
        <taxon>Bacillales</taxon>
        <taxon>Paenibacillaceae</taxon>
        <taxon>Paenibacillus</taxon>
    </lineage>
</organism>
<accession>A0AA95I472</accession>
<gene>
    <name evidence="1" type="ORF">QNH46_21120</name>
</gene>
<dbReference type="Proteomes" id="UP001177943">
    <property type="component" value="Chromosome"/>
</dbReference>
<name>A0AA95I472_9BACL</name>
<dbReference type="InterPro" id="IPR003462">
    <property type="entry name" value="ODC_Mu_crystall"/>
</dbReference>
<dbReference type="AlphaFoldDB" id="A0AA95I472"/>
<sequence>MLYLNEKDIIQLGIDWSEIINVIENTVYCLNNNEYVQPVKPYLRYRNPKNRIIAMPAFVGGGIETAGIKWIASFPDNIKVGLPRAHSVVILNDSYTGQMIGLINGALLSVIRTAGVSGLIMRYFDDARSLKKINIGIIGWGPIGRYHLKVCENLFSERIENVFLYDIRSVIKMSEVEFFDKARVHIVEKWEEAYDKSDIFITCTVSEAPYINKPPKQGALLLNVSLRDYCTSMFRYVKDSIIVDDWEEVCREKTDIEMMHKEKGLRKEDTRSILDIVCREAFRDIAIDQPVMFNPMGMAVFDIAVGTFYLQTAQKYGNGKKLD</sequence>
<dbReference type="PIRSF" id="PIRSF001439">
    <property type="entry name" value="CryM"/>
    <property type="match status" value="1"/>
</dbReference>
<protein>
    <submittedName>
        <fullName evidence="1">2,3-diaminopropionate biosynthesis protein SbnB</fullName>
    </submittedName>
</protein>